<reference evidence="1" key="1">
    <citation type="submission" date="2021-01" db="EMBL/GenBank/DDBJ databases">
        <authorList>
            <person name="Corre E."/>
            <person name="Pelletier E."/>
            <person name="Niang G."/>
            <person name="Scheremetjew M."/>
            <person name="Finn R."/>
            <person name="Kale V."/>
            <person name="Holt S."/>
            <person name="Cochrane G."/>
            <person name="Meng A."/>
            <person name="Brown T."/>
            <person name="Cohen L."/>
        </authorList>
    </citation>
    <scope>NUCLEOTIDE SEQUENCE</scope>
    <source>
        <strain evidence="1">CCAP 1951/1</strain>
    </source>
</reference>
<dbReference type="AlphaFoldDB" id="A0A7S1QQY4"/>
<proteinExistence type="predicted"/>
<gene>
    <name evidence="1" type="ORF">NDES1114_LOCUS30089</name>
</gene>
<protein>
    <recommendedName>
        <fullName evidence="2">START domain-containing protein</fullName>
    </recommendedName>
</protein>
<sequence length="227" mass="24013">MPMLRRAAKGVAAGLVGLGAFAAYHAPDALRHWDDIAEVDVDPGSIFDAAPVTTSTSSSSPAAAVACKDCYEIVVPTRDFRGGQVPGFTREAAMIEFVRSFYTAPLFSVERYLIAAASLSLPASVEEESFHVGRKLEGWEVITHQPHGISTAWGDVQGVHGTTNFAVRRGPTAGHMTVRFGSTLSGCEVSAPMLALHDAYSRVLLSQAVATLERRGAAANGDLTTPL</sequence>
<organism evidence="1">
    <name type="scientific">Neobodo designis</name>
    <name type="common">Flagellated protozoan</name>
    <name type="synonym">Bodo designis</name>
    <dbReference type="NCBI Taxonomy" id="312471"/>
    <lineage>
        <taxon>Eukaryota</taxon>
        <taxon>Discoba</taxon>
        <taxon>Euglenozoa</taxon>
        <taxon>Kinetoplastea</taxon>
        <taxon>Metakinetoplastina</taxon>
        <taxon>Neobodonida</taxon>
        <taxon>Neobodo</taxon>
    </lineage>
</organism>
<evidence type="ECO:0000313" key="1">
    <source>
        <dbReference type="EMBL" id="CAD9145693.1"/>
    </source>
</evidence>
<name>A0A7S1QQY4_NEODS</name>
<evidence type="ECO:0008006" key="2">
    <source>
        <dbReference type="Google" id="ProtNLM"/>
    </source>
</evidence>
<accession>A0A7S1QQY4</accession>
<dbReference type="EMBL" id="HBGF01044910">
    <property type="protein sequence ID" value="CAD9145693.1"/>
    <property type="molecule type" value="Transcribed_RNA"/>
</dbReference>